<evidence type="ECO:0000256" key="2">
    <source>
        <dbReference type="ARBA" id="ARBA00022723"/>
    </source>
</evidence>
<dbReference type="PROSITE" id="PS00759">
    <property type="entry name" value="ARGE_DAPE_CPG2_2"/>
    <property type="match status" value="1"/>
</dbReference>
<sequence>MRSQSSSIALRVLEELIKIDTRNPPGRTSEAVDFLENVFSSYETRVYEAEEGKENLVVEISKGKKTLMFNSHLDTVPAKGILLNPVFVDGKVYGRGSCDAKGCVAAIVEAFLNFEPEVGVKLSFTADEEVGGKLGLDYVLEKERADYVIVSEPFGSDSIGVAQAKVYSVDVIVKGSSGHTASADVKRGAIYKASKLIVSAVDFFSSIDRRDLESLQKLLEVPVEIRGRGVAAFNPAIIEGGVKRNVVAEKCVIKADVRMMPWISEEEIFSKLIDKDVELIVQGVLKPYGISFDGVDLNEDLKFFEIIKSSIASFGLKPKATVSLGVGDIRHARKRGIPAFYLGPKGENLHADDEFVYIDEIFRVAKIYRKIAEKLAEIT</sequence>
<evidence type="ECO:0000259" key="5">
    <source>
        <dbReference type="Pfam" id="PF07687"/>
    </source>
</evidence>
<keyword evidence="4" id="KW-0862">Zinc</keyword>
<evidence type="ECO:0000256" key="4">
    <source>
        <dbReference type="ARBA" id="ARBA00022833"/>
    </source>
</evidence>
<evidence type="ECO:0000313" key="7">
    <source>
        <dbReference type="Proteomes" id="UP000002613"/>
    </source>
</evidence>
<evidence type="ECO:0000313" key="6">
    <source>
        <dbReference type="EMBL" id="ADC64853.1"/>
    </source>
</evidence>
<protein>
    <submittedName>
        <fullName evidence="6">Peptidase M20</fullName>
    </submittedName>
</protein>
<gene>
    <name evidence="6" type="ordered locus">Ferp_0682</name>
</gene>
<dbReference type="InterPro" id="IPR050072">
    <property type="entry name" value="Peptidase_M20A"/>
</dbReference>
<proteinExistence type="predicted"/>
<accession>D3RWJ0</accession>
<name>D3RWJ0_FERPA</name>
<dbReference type="InterPro" id="IPR011650">
    <property type="entry name" value="Peptidase_M20_dimer"/>
</dbReference>
<evidence type="ECO:0000256" key="3">
    <source>
        <dbReference type="ARBA" id="ARBA00022801"/>
    </source>
</evidence>
<dbReference type="GO" id="GO:0046872">
    <property type="term" value="F:metal ion binding"/>
    <property type="evidence" value="ECO:0007669"/>
    <property type="project" value="UniProtKB-KW"/>
</dbReference>
<dbReference type="GeneID" id="8778186"/>
<reference evidence="6 7" key="2">
    <citation type="journal article" date="2011" name="Stand. Genomic Sci.">
        <title>Complete genome sequence of Ferroglobus placidus AEDII12DO.</title>
        <authorList>
            <person name="Anderson I."/>
            <person name="Risso C."/>
            <person name="Holmes D."/>
            <person name="Lucas S."/>
            <person name="Copeland A."/>
            <person name="Lapidus A."/>
            <person name="Cheng J.F."/>
            <person name="Bruce D."/>
            <person name="Goodwin L."/>
            <person name="Pitluck S."/>
            <person name="Saunders E."/>
            <person name="Brettin T."/>
            <person name="Detter J.C."/>
            <person name="Han C."/>
            <person name="Tapia R."/>
            <person name="Larimer F."/>
            <person name="Land M."/>
            <person name="Hauser L."/>
            <person name="Woyke T."/>
            <person name="Lovley D."/>
            <person name="Kyrpides N."/>
            <person name="Ivanova N."/>
        </authorList>
    </citation>
    <scope>NUCLEOTIDE SEQUENCE [LARGE SCALE GENOMIC DNA]</scope>
    <source>
        <strain evidence="7">DSM 10642 / AEDII12DO</strain>
    </source>
</reference>
<dbReference type="Pfam" id="PF01546">
    <property type="entry name" value="Peptidase_M20"/>
    <property type="match status" value="1"/>
</dbReference>
<dbReference type="EMBL" id="CP001899">
    <property type="protein sequence ID" value="ADC64853.1"/>
    <property type="molecule type" value="Genomic_DNA"/>
</dbReference>
<dbReference type="SUPFAM" id="SSF53187">
    <property type="entry name" value="Zn-dependent exopeptidases"/>
    <property type="match status" value="1"/>
</dbReference>
<dbReference type="HOGENOM" id="CLU_021802_2_0_2"/>
<dbReference type="OrthoDB" id="24854at2157"/>
<keyword evidence="7" id="KW-1185">Reference proteome</keyword>
<comment type="cofactor">
    <cofactor evidence="1">
        <name>Zn(2+)</name>
        <dbReference type="ChEBI" id="CHEBI:29105"/>
    </cofactor>
</comment>
<dbReference type="Gene3D" id="1.10.150.900">
    <property type="match status" value="1"/>
</dbReference>
<dbReference type="PANTHER" id="PTHR43808:SF31">
    <property type="entry name" value="N-ACETYL-L-CITRULLINE DEACETYLASE"/>
    <property type="match status" value="1"/>
</dbReference>
<dbReference type="InterPro" id="IPR002933">
    <property type="entry name" value="Peptidase_M20"/>
</dbReference>
<dbReference type="AlphaFoldDB" id="D3RWJ0"/>
<reference evidence="7" key="1">
    <citation type="submission" date="2010-02" db="EMBL/GenBank/DDBJ databases">
        <title>Complete sequence of Ferroglobus placidus DSM 10642.</title>
        <authorList>
            <consortium name="US DOE Joint Genome Institute"/>
            <person name="Lucas S."/>
            <person name="Copeland A."/>
            <person name="Lapidus A."/>
            <person name="Cheng J.-F."/>
            <person name="Bruce D."/>
            <person name="Goodwin L."/>
            <person name="Pitluck S."/>
            <person name="Saunders E."/>
            <person name="Brettin T."/>
            <person name="Detter J.C."/>
            <person name="Han C."/>
            <person name="Tapia R."/>
            <person name="Larimer F."/>
            <person name="Land M."/>
            <person name="Hauser L."/>
            <person name="Kyrpides N."/>
            <person name="Ivanova N."/>
            <person name="Holmes D."/>
            <person name="Lovley D."/>
            <person name="Kyrpides N."/>
            <person name="Anderson I.J."/>
            <person name="Woyke T."/>
        </authorList>
    </citation>
    <scope>NUCLEOTIDE SEQUENCE [LARGE SCALE GENOMIC DNA]</scope>
    <source>
        <strain evidence="7">DSM 10642 / AEDII12DO</strain>
    </source>
</reference>
<dbReference type="KEGG" id="fpl:Ferp_0682"/>
<dbReference type="RefSeq" id="WP_012965197.1">
    <property type="nucleotide sequence ID" value="NC_013849.1"/>
</dbReference>
<dbReference type="GO" id="GO:0008777">
    <property type="term" value="F:acetylornithine deacetylase activity"/>
    <property type="evidence" value="ECO:0007669"/>
    <property type="project" value="TreeGrafter"/>
</dbReference>
<dbReference type="Gene3D" id="3.40.630.10">
    <property type="entry name" value="Zn peptidases"/>
    <property type="match status" value="1"/>
</dbReference>
<organism evidence="6 7">
    <name type="scientific">Ferroglobus placidus (strain DSM 10642 / AEDII12DO)</name>
    <dbReference type="NCBI Taxonomy" id="589924"/>
    <lineage>
        <taxon>Archaea</taxon>
        <taxon>Methanobacteriati</taxon>
        <taxon>Methanobacteriota</taxon>
        <taxon>Archaeoglobi</taxon>
        <taxon>Archaeoglobales</taxon>
        <taxon>Archaeoglobaceae</taxon>
        <taxon>Ferroglobus</taxon>
    </lineage>
</organism>
<keyword evidence="2" id="KW-0479">Metal-binding</keyword>
<dbReference type="Gene3D" id="3.30.70.360">
    <property type="match status" value="1"/>
</dbReference>
<dbReference type="SUPFAM" id="SSF55031">
    <property type="entry name" value="Bacterial exopeptidase dimerisation domain"/>
    <property type="match status" value="1"/>
</dbReference>
<dbReference type="STRING" id="589924.Ferp_0682"/>
<dbReference type="eggNOG" id="arCOG01107">
    <property type="taxonomic scope" value="Archaea"/>
</dbReference>
<dbReference type="PaxDb" id="589924-Ferp_0682"/>
<dbReference type="PANTHER" id="PTHR43808">
    <property type="entry name" value="ACETYLORNITHINE DEACETYLASE"/>
    <property type="match status" value="1"/>
</dbReference>
<evidence type="ECO:0000256" key="1">
    <source>
        <dbReference type="ARBA" id="ARBA00001947"/>
    </source>
</evidence>
<dbReference type="GO" id="GO:0006526">
    <property type="term" value="P:L-arginine biosynthetic process"/>
    <property type="evidence" value="ECO:0007669"/>
    <property type="project" value="TreeGrafter"/>
</dbReference>
<dbReference type="InterPro" id="IPR001261">
    <property type="entry name" value="ArgE/DapE_CS"/>
</dbReference>
<keyword evidence="3" id="KW-0378">Hydrolase</keyword>
<dbReference type="InterPro" id="IPR036264">
    <property type="entry name" value="Bact_exopeptidase_dim_dom"/>
</dbReference>
<feature type="domain" description="Peptidase M20 dimerisation" evidence="5">
    <location>
        <begin position="168"/>
        <end position="272"/>
    </location>
</feature>
<dbReference type="PROSITE" id="PS00758">
    <property type="entry name" value="ARGE_DAPE_CPG2_1"/>
    <property type="match status" value="1"/>
</dbReference>
<dbReference type="Pfam" id="PF07687">
    <property type="entry name" value="M20_dimer"/>
    <property type="match status" value="1"/>
</dbReference>
<dbReference type="Proteomes" id="UP000002613">
    <property type="component" value="Chromosome"/>
</dbReference>